<dbReference type="Proteomes" id="UP001415857">
    <property type="component" value="Unassembled WGS sequence"/>
</dbReference>
<protein>
    <recommendedName>
        <fullName evidence="4">Transmembrane protein</fullName>
    </recommendedName>
</protein>
<organism evidence="2 3">
    <name type="scientific">Liquidambar formosana</name>
    <name type="common">Formosan gum</name>
    <dbReference type="NCBI Taxonomy" id="63359"/>
    <lineage>
        <taxon>Eukaryota</taxon>
        <taxon>Viridiplantae</taxon>
        <taxon>Streptophyta</taxon>
        <taxon>Embryophyta</taxon>
        <taxon>Tracheophyta</taxon>
        <taxon>Spermatophyta</taxon>
        <taxon>Magnoliopsida</taxon>
        <taxon>eudicotyledons</taxon>
        <taxon>Gunneridae</taxon>
        <taxon>Pentapetalae</taxon>
        <taxon>Saxifragales</taxon>
        <taxon>Altingiaceae</taxon>
        <taxon>Liquidambar</taxon>
    </lineage>
</organism>
<evidence type="ECO:0000256" key="1">
    <source>
        <dbReference type="SAM" id="Phobius"/>
    </source>
</evidence>
<evidence type="ECO:0000313" key="3">
    <source>
        <dbReference type="Proteomes" id="UP001415857"/>
    </source>
</evidence>
<keyword evidence="1" id="KW-1133">Transmembrane helix</keyword>
<sequence length="122" mass="14765">MRERERENPNKTDKVGIMQERREVLVYLQVWNSFFELIIHSATLAWSWALYWCCVLHPTVKRKLEMGCWSGRPGKTRLRFEPKLSNLFFFFFLLQLDFVLHGNHSFISLFFFLCLFDQRLPT</sequence>
<dbReference type="EMBL" id="JBBPBK010000010">
    <property type="protein sequence ID" value="KAK9276829.1"/>
    <property type="molecule type" value="Genomic_DNA"/>
</dbReference>
<evidence type="ECO:0000313" key="2">
    <source>
        <dbReference type="EMBL" id="KAK9276829.1"/>
    </source>
</evidence>
<dbReference type="AlphaFoldDB" id="A0AAP0RFA8"/>
<reference evidence="2 3" key="1">
    <citation type="journal article" date="2024" name="Plant J.">
        <title>Genome sequences and population genomics reveal climatic adaptation and genomic divergence between two closely related sweetgum species.</title>
        <authorList>
            <person name="Xu W.Q."/>
            <person name="Ren C.Q."/>
            <person name="Zhang X.Y."/>
            <person name="Comes H.P."/>
            <person name="Liu X.H."/>
            <person name="Li Y.G."/>
            <person name="Kettle C.J."/>
            <person name="Jalonen R."/>
            <person name="Gaisberger H."/>
            <person name="Ma Y.Z."/>
            <person name="Qiu Y.X."/>
        </authorList>
    </citation>
    <scope>NUCLEOTIDE SEQUENCE [LARGE SCALE GENOMIC DNA]</scope>
    <source>
        <strain evidence="2">Hangzhou</strain>
    </source>
</reference>
<keyword evidence="3" id="KW-1185">Reference proteome</keyword>
<feature type="transmembrane region" description="Helical" evidence="1">
    <location>
        <begin position="87"/>
        <end position="113"/>
    </location>
</feature>
<proteinExistence type="predicted"/>
<comment type="caution">
    <text evidence="2">The sequence shown here is derived from an EMBL/GenBank/DDBJ whole genome shotgun (WGS) entry which is preliminary data.</text>
</comment>
<keyword evidence="1" id="KW-0472">Membrane</keyword>
<accession>A0AAP0RFA8</accession>
<keyword evidence="1" id="KW-0812">Transmembrane</keyword>
<evidence type="ECO:0008006" key="4">
    <source>
        <dbReference type="Google" id="ProtNLM"/>
    </source>
</evidence>
<name>A0AAP0RFA8_LIQFO</name>
<gene>
    <name evidence="2" type="ORF">L1049_006366</name>
</gene>